<proteinExistence type="predicted"/>
<evidence type="ECO:0000256" key="1">
    <source>
        <dbReference type="ARBA" id="ARBA00022723"/>
    </source>
</evidence>
<dbReference type="InterPro" id="IPR010496">
    <property type="entry name" value="AL/BT2_dom"/>
</dbReference>
<feature type="domain" description="3-keto-alpha-glucoside-1,2-lyase/3-keto-2-hydroxy-glucal hydratase" evidence="3">
    <location>
        <begin position="829"/>
        <end position="1033"/>
    </location>
</feature>
<dbReference type="InterPro" id="IPR058094">
    <property type="entry name" value="Ig-like_OmpL47-like"/>
</dbReference>
<dbReference type="Pfam" id="PF06439">
    <property type="entry name" value="3keto-disac_hyd"/>
    <property type="match status" value="1"/>
</dbReference>
<evidence type="ECO:0000259" key="4">
    <source>
        <dbReference type="Pfam" id="PF12245"/>
    </source>
</evidence>
<dbReference type="InterPro" id="IPR028871">
    <property type="entry name" value="BlueCu_1_BS"/>
</dbReference>
<dbReference type="Gene3D" id="3.30.1920.20">
    <property type="match status" value="1"/>
</dbReference>
<evidence type="ECO:0000313" key="5">
    <source>
        <dbReference type="EMBL" id="REG00438.1"/>
    </source>
</evidence>
<dbReference type="EMBL" id="QUMQ01000001">
    <property type="protein sequence ID" value="REG00438.1"/>
    <property type="molecule type" value="Genomic_DNA"/>
</dbReference>
<feature type="domain" description="Ig-like" evidence="4">
    <location>
        <begin position="236"/>
        <end position="262"/>
    </location>
</feature>
<evidence type="ECO:0000313" key="6">
    <source>
        <dbReference type="Proteomes" id="UP000256913"/>
    </source>
</evidence>
<dbReference type="InterPro" id="IPR022038">
    <property type="entry name" value="Ig-like_bact"/>
</dbReference>
<sequence length="1038" mass="106982">MPIFSRRSSVRGGTRTRWLARLGEGRFSRPSAALAAVTVMLASGVLAGVLSGTSPAGAVAPAQLQAQVLTWTAADSFQAYASVPTTAVAGPTTIVFENSAATGNTTGMQHTLTFDTGDPRYNNDVNINIVADPSDGSQGRHTVDVVLTPGTYHYFCSIPGHGQMTGLLVVTGGGGDTTAPTVSAQVAGERDGNGNYVGAATVTVNASDAGSGVARVEYALDDGPFGTYSAPVTVNSPGQHTVRFRATDEAGNTSEIGSTQFTVVQPNEDTTPPTVTAAVDGDQDENGAYVGTATVTLTATDTGSGVATVEYSLDGGAFTAYTAPVTVSTPGQHTVQYRATDEAGNTASPQSVAFAVVDAPDPDNTAPEVTATVAGERNDEGAYVGTATVTVAATDAGSGVATVEYSLDGAPYAAYTAPVAVNQPGAHTLSARATDEAGNTSTPETVTFTVADTTGADTTAPTVSAAVTGDQNESGAYVGSATVTVTATDAESGVDTVEYAVDGGAYAAYTGPVTVNQVGAHSVSYRATDHAGNTSTPQTATFTVVDAPNPDNTPPAATATVTGTRNTAGAYVGAATVTIAATDAGSGVDSVEYSLDGAPYAAYTAPVTVNQIGAHSVSYRATDRAGNTSTPQTATFTVVAVPNPDTTAPVVNAALAGQLDGSWSYIGSATVTLTATDTESGVLRVEYALDGRGYLVYTGPVTVNTPGAHTFSYRATDRAGNVSSTASTTFTVVESGPPAPTCTVADNRTTVWMGTHNSGVANRVVERGCSINDLVLDESPWASTAEFVAHVTEVADRLHSRGFIPLKDRNGLVRGARESNVGKSEAVQGYTPLLDTKAASFKLWEQVGAGGFRRNADGSISSKPVDGLGMLWFPVRTYGDFSLKLQWRDDAPGEGRANSGVFVRFPQVHQHPQEPRPEWVAIKYGHELQIFDSPTGDQYKSGSVYGFDQVNLADAGVTAKGTWNDYEIRVVGQHYSIFRNGKLINQFTNGPGQLFNPPRADDPGTDGRQNAEGYIGLQNHSAADAVSFRNVRIAPLTP</sequence>
<dbReference type="Gene3D" id="2.60.120.560">
    <property type="entry name" value="Exo-inulinase, domain 1"/>
    <property type="match status" value="1"/>
</dbReference>
<dbReference type="GO" id="GO:0046872">
    <property type="term" value="F:metal ion binding"/>
    <property type="evidence" value="ECO:0007669"/>
    <property type="project" value="UniProtKB-KW"/>
</dbReference>
<gene>
    <name evidence="5" type="ORF">DFJ67_6492</name>
</gene>
<name>A0A3D9ZTF1_9ACTN</name>
<dbReference type="Gene3D" id="2.60.40.420">
    <property type="entry name" value="Cupredoxins - blue copper proteins"/>
    <property type="match status" value="1"/>
</dbReference>
<dbReference type="GO" id="GO:0005975">
    <property type="term" value="P:carbohydrate metabolic process"/>
    <property type="evidence" value="ECO:0007669"/>
    <property type="project" value="UniProtKB-ARBA"/>
</dbReference>
<dbReference type="InterPro" id="IPR013783">
    <property type="entry name" value="Ig-like_fold"/>
</dbReference>
<dbReference type="OrthoDB" id="5243170at2"/>
<dbReference type="AlphaFoldDB" id="A0A3D9ZTF1"/>
<keyword evidence="6" id="KW-1185">Reference proteome</keyword>
<dbReference type="Gene3D" id="2.60.40.10">
    <property type="entry name" value="Immunoglobulins"/>
    <property type="match status" value="5"/>
</dbReference>
<dbReference type="InterPro" id="IPR008972">
    <property type="entry name" value="Cupredoxin"/>
</dbReference>
<dbReference type="RefSeq" id="WP_147315682.1">
    <property type="nucleotide sequence ID" value="NZ_BONB01000042.1"/>
</dbReference>
<dbReference type="SUPFAM" id="SSF81296">
    <property type="entry name" value="E set domains"/>
    <property type="match status" value="1"/>
</dbReference>
<keyword evidence="1" id="KW-0479">Metal-binding</keyword>
<evidence type="ECO:0000259" key="3">
    <source>
        <dbReference type="Pfam" id="PF06439"/>
    </source>
</evidence>
<comment type="caution">
    <text evidence="5">The sequence shown here is derived from an EMBL/GenBank/DDBJ whole genome shotgun (WGS) entry which is preliminary data.</text>
</comment>
<keyword evidence="2" id="KW-0186">Copper</keyword>
<reference evidence="5 6" key="1">
    <citation type="submission" date="2018-08" db="EMBL/GenBank/DDBJ databases">
        <title>Sequencing the genomes of 1000 actinobacteria strains.</title>
        <authorList>
            <person name="Klenk H.-P."/>
        </authorList>
    </citation>
    <scope>NUCLEOTIDE SEQUENCE [LARGE SCALE GENOMIC DNA]</scope>
    <source>
        <strain evidence="5 6">DSM 44099</strain>
    </source>
</reference>
<protein>
    <submittedName>
        <fullName evidence="5">Ig-like protein group 3</fullName>
    </submittedName>
</protein>
<dbReference type="InterPro" id="IPR014756">
    <property type="entry name" value="Ig_E-set"/>
</dbReference>
<evidence type="ECO:0000256" key="2">
    <source>
        <dbReference type="ARBA" id="ARBA00023008"/>
    </source>
</evidence>
<organism evidence="5 6">
    <name type="scientific">Asanoa ferruginea</name>
    <dbReference type="NCBI Taxonomy" id="53367"/>
    <lineage>
        <taxon>Bacteria</taxon>
        <taxon>Bacillati</taxon>
        <taxon>Actinomycetota</taxon>
        <taxon>Actinomycetes</taxon>
        <taxon>Micromonosporales</taxon>
        <taxon>Micromonosporaceae</taxon>
        <taxon>Asanoa</taxon>
    </lineage>
</organism>
<dbReference type="Pfam" id="PF12245">
    <property type="entry name" value="Big_3_2"/>
    <property type="match status" value="1"/>
</dbReference>
<dbReference type="SUPFAM" id="SSF49503">
    <property type="entry name" value="Cupredoxins"/>
    <property type="match status" value="1"/>
</dbReference>
<dbReference type="NCBIfam" id="NF047446">
    <property type="entry name" value="barrel_OmpL47"/>
    <property type="match status" value="6"/>
</dbReference>
<dbReference type="PROSITE" id="PS00196">
    <property type="entry name" value="COPPER_BLUE"/>
    <property type="match status" value="1"/>
</dbReference>
<dbReference type="Proteomes" id="UP000256913">
    <property type="component" value="Unassembled WGS sequence"/>
</dbReference>
<dbReference type="GO" id="GO:0016787">
    <property type="term" value="F:hydrolase activity"/>
    <property type="evidence" value="ECO:0007669"/>
    <property type="project" value="InterPro"/>
</dbReference>
<accession>A0A3D9ZTF1</accession>